<dbReference type="Pfam" id="PF06965">
    <property type="entry name" value="Na_H_antiport_1"/>
    <property type="match status" value="1"/>
</dbReference>
<dbReference type="Gene3D" id="1.20.1530.10">
    <property type="entry name" value="Na+/H+ antiporter like domain"/>
    <property type="match status" value="1"/>
</dbReference>
<protein>
    <submittedName>
        <fullName evidence="3">Na+/H+ antiporter NhaA</fullName>
    </submittedName>
</protein>
<accession>A0ABS5HK34</accession>
<name>A0ABS5HK34_9BACT</name>
<keyword evidence="2" id="KW-0472">Membrane</keyword>
<dbReference type="EMBL" id="JAGSSW010000010">
    <property type="protein sequence ID" value="MBR8464636.1"/>
    <property type="molecule type" value="Genomic_DNA"/>
</dbReference>
<comment type="caution">
    <text evidence="3">The sequence shown here is derived from an EMBL/GenBank/DDBJ whole genome shotgun (WGS) entry which is preliminary data.</text>
</comment>
<evidence type="ECO:0000256" key="1">
    <source>
        <dbReference type="ARBA" id="ARBA00022519"/>
    </source>
</evidence>
<dbReference type="RefSeq" id="WP_212140495.1">
    <property type="nucleotide sequence ID" value="NZ_JAGSSW010000010.1"/>
</dbReference>
<reference evidence="3 4" key="1">
    <citation type="submission" date="2021-04" db="EMBL/GenBank/DDBJ databases">
        <title>Molecular and phenotypic characterization and identification of bacterial isolates recovered from the Anatolian ground squirrels (Spermophilus xanthoprymnus) and which have the potential to form a new species in the Campylobacter genus.</title>
        <authorList>
            <person name="Aydin F."/>
            <person name="Abay S."/>
            <person name="Kayman T."/>
            <person name="Karakaya E."/>
            <person name="Mustak H.K."/>
            <person name="Mustak I.B."/>
            <person name="Bilgin N."/>
            <person name="Duzler A."/>
            <person name="Sahin O."/>
            <person name="Guran O."/>
            <person name="Saticioglu I.B."/>
        </authorList>
    </citation>
    <scope>NUCLEOTIDE SEQUENCE [LARGE SCALE GENOMIC DNA]</scope>
    <source>
        <strain evidence="4">faydin-G24</strain>
    </source>
</reference>
<dbReference type="InterPro" id="IPR023171">
    <property type="entry name" value="Na/H_antiporter_dom_sf"/>
</dbReference>
<organism evidence="3 4">
    <name type="scientific">Campylobacter anatolicus</name>
    <dbReference type="NCBI Taxonomy" id="2829105"/>
    <lineage>
        <taxon>Bacteria</taxon>
        <taxon>Pseudomonadati</taxon>
        <taxon>Campylobacterota</taxon>
        <taxon>Epsilonproteobacteria</taxon>
        <taxon>Campylobacterales</taxon>
        <taxon>Campylobacteraceae</taxon>
        <taxon>Campylobacter</taxon>
    </lineage>
</organism>
<keyword evidence="4" id="KW-1185">Reference proteome</keyword>
<evidence type="ECO:0000256" key="2">
    <source>
        <dbReference type="SAM" id="Phobius"/>
    </source>
</evidence>
<keyword evidence="1" id="KW-0997">Cell inner membrane</keyword>
<sequence>MPKATNIAFTLCILSLLCHCVPTTLKFFMRLNIIDYLYTIIIIALFYTSELSVVLHFISLYRGTFYAKSPWR</sequence>
<proteinExistence type="predicted"/>
<gene>
    <name evidence="3" type="ORF">KDD93_08700</name>
</gene>
<evidence type="ECO:0000313" key="3">
    <source>
        <dbReference type="EMBL" id="MBR8464636.1"/>
    </source>
</evidence>
<keyword evidence="1" id="KW-1003">Cell membrane</keyword>
<evidence type="ECO:0000313" key="4">
    <source>
        <dbReference type="Proteomes" id="UP000682951"/>
    </source>
</evidence>
<keyword evidence="2" id="KW-0812">Transmembrane</keyword>
<dbReference type="InterPro" id="IPR004670">
    <property type="entry name" value="NhaA"/>
</dbReference>
<feature type="transmembrane region" description="Helical" evidence="2">
    <location>
        <begin position="36"/>
        <end position="58"/>
    </location>
</feature>
<keyword evidence="2" id="KW-1133">Transmembrane helix</keyword>
<dbReference type="Proteomes" id="UP000682951">
    <property type="component" value="Unassembled WGS sequence"/>
</dbReference>